<evidence type="ECO:0000259" key="4">
    <source>
        <dbReference type="PROSITE" id="PS50887"/>
    </source>
</evidence>
<dbReference type="PANTHER" id="PTHR45138:SF9">
    <property type="entry name" value="DIGUANYLATE CYCLASE DGCM-RELATED"/>
    <property type="match status" value="1"/>
</dbReference>
<evidence type="ECO:0000313" key="5">
    <source>
        <dbReference type="EMBL" id="ROR40158.1"/>
    </source>
</evidence>
<dbReference type="SUPFAM" id="SSF55073">
    <property type="entry name" value="Nucleotide cyclase"/>
    <property type="match status" value="1"/>
</dbReference>
<proteinExistence type="predicted"/>
<accession>A0AAJ4UXY7</accession>
<feature type="transmembrane region" description="Helical" evidence="3">
    <location>
        <begin position="441"/>
        <end position="459"/>
    </location>
</feature>
<keyword evidence="3" id="KW-0812">Transmembrane</keyword>
<dbReference type="AlphaFoldDB" id="A0AAJ4UXY7"/>
<dbReference type="Gene3D" id="3.30.70.270">
    <property type="match status" value="1"/>
</dbReference>
<gene>
    <name evidence="5" type="ORF">EDC58_1145</name>
</gene>
<comment type="catalytic activity">
    <reaction evidence="2">
        <text>2 GTP = 3',3'-c-di-GMP + 2 diphosphate</text>
        <dbReference type="Rhea" id="RHEA:24898"/>
        <dbReference type="ChEBI" id="CHEBI:33019"/>
        <dbReference type="ChEBI" id="CHEBI:37565"/>
        <dbReference type="ChEBI" id="CHEBI:58805"/>
        <dbReference type="EC" id="2.7.7.65"/>
    </reaction>
</comment>
<dbReference type="CDD" id="cd01949">
    <property type="entry name" value="GGDEF"/>
    <property type="match status" value="1"/>
</dbReference>
<dbReference type="EMBL" id="RJVK01000002">
    <property type="protein sequence ID" value="ROR40158.1"/>
    <property type="molecule type" value="Genomic_DNA"/>
</dbReference>
<reference evidence="5 6" key="1">
    <citation type="submission" date="2018-11" db="EMBL/GenBank/DDBJ databases">
        <title>Genomic Encyclopedia of Type Strains, Phase IV (KMG-IV): sequencing the most valuable type-strain genomes for metagenomic binning, comparative biology and taxonomic classification.</title>
        <authorList>
            <person name="Goeker M."/>
        </authorList>
    </citation>
    <scope>NUCLEOTIDE SEQUENCE [LARGE SCALE GENOMIC DNA]</scope>
    <source>
        <strain evidence="5 6">DSM 27783</strain>
    </source>
</reference>
<dbReference type="Gene3D" id="3.40.190.10">
    <property type="entry name" value="Periplasmic binding protein-like II"/>
    <property type="match status" value="2"/>
</dbReference>
<dbReference type="InterPro" id="IPR000160">
    <property type="entry name" value="GGDEF_dom"/>
</dbReference>
<keyword evidence="3" id="KW-1133">Transmembrane helix</keyword>
<dbReference type="Pfam" id="PF00497">
    <property type="entry name" value="SBP_bac_3"/>
    <property type="match status" value="1"/>
</dbReference>
<name>A0AAJ4UXY7_9BACT</name>
<evidence type="ECO:0000256" key="1">
    <source>
        <dbReference type="ARBA" id="ARBA00012528"/>
    </source>
</evidence>
<dbReference type="FunFam" id="3.30.70.270:FF:000001">
    <property type="entry name" value="Diguanylate cyclase domain protein"/>
    <property type="match status" value="1"/>
</dbReference>
<dbReference type="SMART" id="SM00062">
    <property type="entry name" value="PBPb"/>
    <property type="match status" value="1"/>
</dbReference>
<organism evidence="5 6">
    <name type="scientific">Caminibacter pacificus</name>
    <dbReference type="NCBI Taxonomy" id="1424653"/>
    <lineage>
        <taxon>Bacteria</taxon>
        <taxon>Pseudomonadati</taxon>
        <taxon>Campylobacterota</taxon>
        <taxon>Epsilonproteobacteria</taxon>
        <taxon>Nautiliales</taxon>
        <taxon>Nautiliaceae</taxon>
        <taxon>Caminibacter</taxon>
    </lineage>
</organism>
<evidence type="ECO:0000313" key="6">
    <source>
        <dbReference type="Proteomes" id="UP000272781"/>
    </source>
</evidence>
<dbReference type="CDD" id="cd01007">
    <property type="entry name" value="PBP2_BvgS_HisK_like"/>
    <property type="match status" value="1"/>
</dbReference>
<dbReference type="SMART" id="SM00267">
    <property type="entry name" value="GGDEF"/>
    <property type="match status" value="1"/>
</dbReference>
<sequence>MRLIWLFFAVFLYAYNFYVPEKYKGVLPENFKILKYKSLKDINFTNSLVLVSSDYLPFILKNNLKILTPVGVKKEYILSNIDSLSKIKTIANVDLPVKILLDKVNGNYKEVNATYEDFKSKKIDAIVVEKKPKNEDFYDFYLPNYGIVFTKYLIIYKNEIPNLKSINMHFEKIFDFKFKPVYLSLILTGYYIDRKVEFSKVLFENYYVQKEAEEKLRVAVTPNWPPFDIYVNDQLSGIGVDFFKLIAKKAGLNYRFIIVNYWPDVLKMIKEKEADITPNTSETQDRKKYALFSKPYYSFPLGIVCNSNAHINSFREIKKIAVGKDFTAEKLMKKYYPNLQYIEVKNVKEALELAAKSKDVCAVDMLPVILWNIQKLSLYNLTLVHKTSFKFNLQIMIRKDRPDLLKKINKAIDSLSPEEKSKIVNKYIGGVLKEENSNNSLVFIFVSIIILVILALIILKYRKSSMTDELTGILNRRGVIKEAKKISVESTLLFFDIDHFKKINDTYGHEFGDYVLKEISKLIKNSIRNSDVFGRWGGEEFVLILRGTKYKDGLKVAEKIRKIVENYDFNGIKVTISIGEAPFRGDLQNAVEKADKALYEAKENGRNQVKGIE</sequence>
<evidence type="ECO:0000256" key="2">
    <source>
        <dbReference type="ARBA" id="ARBA00034247"/>
    </source>
</evidence>
<evidence type="ECO:0000256" key="3">
    <source>
        <dbReference type="SAM" id="Phobius"/>
    </source>
</evidence>
<dbReference type="InterPro" id="IPR043128">
    <property type="entry name" value="Rev_trsase/Diguanyl_cyclase"/>
</dbReference>
<comment type="caution">
    <text evidence="5">The sequence shown here is derived from an EMBL/GenBank/DDBJ whole genome shotgun (WGS) entry which is preliminary data.</text>
</comment>
<dbReference type="InterPro" id="IPR029787">
    <property type="entry name" value="Nucleotide_cyclase"/>
</dbReference>
<dbReference type="RefSeq" id="WP_136779781.1">
    <property type="nucleotide sequence ID" value="NZ_CP027432.2"/>
</dbReference>
<dbReference type="SUPFAM" id="SSF53850">
    <property type="entry name" value="Periplasmic binding protein-like II"/>
    <property type="match status" value="1"/>
</dbReference>
<dbReference type="Pfam" id="PF00990">
    <property type="entry name" value="GGDEF"/>
    <property type="match status" value="1"/>
</dbReference>
<dbReference type="InterPro" id="IPR050469">
    <property type="entry name" value="Diguanylate_Cyclase"/>
</dbReference>
<dbReference type="InterPro" id="IPR001638">
    <property type="entry name" value="Solute-binding_3/MltF_N"/>
</dbReference>
<protein>
    <recommendedName>
        <fullName evidence="1">diguanylate cyclase</fullName>
        <ecNumber evidence="1">2.7.7.65</ecNumber>
    </recommendedName>
</protein>
<dbReference type="GO" id="GO:0052621">
    <property type="term" value="F:diguanylate cyclase activity"/>
    <property type="evidence" value="ECO:0007669"/>
    <property type="project" value="UniProtKB-EC"/>
</dbReference>
<dbReference type="EC" id="2.7.7.65" evidence="1"/>
<dbReference type="PROSITE" id="PS50887">
    <property type="entry name" value="GGDEF"/>
    <property type="match status" value="1"/>
</dbReference>
<dbReference type="NCBIfam" id="TIGR00254">
    <property type="entry name" value="GGDEF"/>
    <property type="match status" value="1"/>
</dbReference>
<keyword evidence="3" id="KW-0472">Membrane</keyword>
<dbReference type="PANTHER" id="PTHR45138">
    <property type="entry name" value="REGULATORY COMPONENTS OF SENSORY TRANSDUCTION SYSTEM"/>
    <property type="match status" value="1"/>
</dbReference>
<dbReference type="Proteomes" id="UP000272781">
    <property type="component" value="Unassembled WGS sequence"/>
</dbReference>
<feature type="domain" description="GGDEF" evidence="4">
    <location>
        <begin position="488"/>
        <end position="613"/>
    </location>
</feature>